<dbReference type="AlphaFoldDB" id="S4NTJ4"/>
<evidence type="ECO:0000259" key="1">
    <source>
        <dbReference type="PROSITE" id="PS50835"/>
    </source>
</evidence>
<dbReference type="InterPro" id="IPR036179">
    <property type="entry name" value="Ig-like_dom_sf"/>
</dbReference>
<dbReference type="Pfam" id="PF07686">
    <property type="entry name" value="V-set"/>
    <property type="match status" value="1"/>
</dbReference>
<dbReference type="InterPro" id="IPR013783">
    <property type="entry name" value="Ig-like_fold"/>
</dbReference>
<dbReference type="InterPro" id="IPR007110">
    <property type="entry name" value="Ig-like_dom"/>
</dbReference>
<protein>
    <submittedName>
        <fullName evidence="2">REGA-1 protein</fullName>
    </submittedName>
</protein>
<proteinExistence type="predicted"/>
<dbReference type="Gene3D" id="2.60.40.10">
    <property type="entry name" value="Immunoglobulins"/>
    <property type="match status" value="1"/>
</dbReference>
<name>S4NTJ4_9NEOP</name>
<feature type="non-terminal residue" evidence="2">
    <location>
        <position position="1"/>
    </location>
</feature>
<dbReference type="InterPro" id="IPR013106">
    <property type="entry name" value="Ig_V-set"/>
</dbReference>
<sequence>VVQWTRNNTNYFIGTQKSYEQDLSSYSAGDRFSIAANSTDLLIRDVRPSDSGLYTCEVLQVDPVKIQHNLAILESPRIVKFTATDNGQLLEGSDLLLTCDVTGSP</sequence>
<evidence type="ECO:0000313" key="2">
    <source>
        <dbReference type="EMBL" id="JAA82131.1"/>
    </source>
</evidence>
<organism evidence="2">
    <name type="scientific">Pararge aegeria</name>
    <name type="common">speckled wood butterfly</name>
    <dbReference type="NCBI Taxonomy" id="116150"/>
    <lineage>
        <taxon>Eukaryota</taxon>
        <taxon>Metazoa</taxon>
        <taxon>Ecdysozoa</taxon>
        <taxon>Arthropoda</taxon>
        <taxon>Hexapoda</taxon>
        <taxon>Insecta</taxon>
        <taxon>Pterygota</taxon>
        <taxon>Neoptera</taxon>
        <taxon>Endopterygota</taxon>
        <taxon>Lepidoptera</taxon>
        <taxon>Glossata</taxon>
        <taxon>Ditrysia</taxon>
        <taxon>Papilionoidea</taxon>
        <taxon>Nymphalidae</taxon>
        <taxon>Satyrinae</taxon>
        <taxon>Satyrini</taxon>
        <taxon>Parargina</taxon>
        <taxon>Pararge</taxon>
    </lineage>
</organism>
<feature type="domain" description="Ig-like" evidence="1">
    <location>
        <begin position="1"/>
        <end position="67"/>
    </location>
</feature>
<dbReference type="CDD" id="cd00096">
    <property type="entry name" value="Ig"/>
    <property type="match status" value="1"/>
</dbReference>
<accession>S4NTJ4</accession>
<reference evidence="2" key="1">
    <citation type="journal article" date="2013" name="BMC Genomics">
        <title>Unscrambling butterfly oogenesis.</title>
        <authorList>
            <person name="Carter J.M."/>
            <person name="Baker S.C."/>
            <person name="Pink R."/>
            <person name="Carter D.R."/>
            <person name="Collins A."/>
            <person name="Tomlin J."/>
            <person name="Gibbs M."/>
            <person name="Breuker C.J."/>
        </authorList>
    </citation>
    <scope>NUCLEOTIDE SEQUENCE</scope>
    <source>
        <tissue evidence="2">Ovary</tissue>
    </source>
</reference>
<dbReference type="PROSITE" id="PS50835">
    <property type="entry name" value="IG_LIKE"/>
    <property type="match status" value="2"/>
</dbReference>
<feature type="domain" description="Ig-like" evidence="1">
    <location>
        <begin position="76"/>
        <end position="105"/>
    </location>
</feature>
<dbReference type="EMBL" id="GAIX01010429">
    <property type="protein sequence ID" value="JAA82131.1"/>
    <property type="molecule type" value="Transcribed_RNA"/>
</dbReference>
<feature type="non-terminal residue" evidence="2">
    <location>
        <position position="105"/>
    </location>
</feature>
<dbReference type="SUPFAM" id="SSF48726">
    <property type="entry name" value="Immunoglobulin"/>
    <property type="match status" value="1"/>
</dbReference>
<reference evidence="2" key="2">
    <citation type="submission" date="2013-05" db="EMBL/GenBank/DDBJ databases">
        <authorList>
            <person name="Carter J.-M."/>
            <person name="Baker S.C."/>
            <person name="Pink R."/>
            <person name="Carter D.R.F."/>
            <person name="Collins A."/>
            <person name="Tomlin J."/>
            <person name="Gibbs M."/>
            <person name="Breuker C.J."/>
        </authorList>
    </citation>
    <scope>NUCLEOTIDE SEQUENCE</scope>
    <source>
        <tissue evidence="2">Ovary</tissue>
    </source>
</reference>